<feature type="region of interest" description="Disordered" evidence="1">
    <location>
        <begin position="218"/>
        <end position="241"/>
    </location>
</feature>
<dbReference type="Proteomes" id="UP001159363">
    <property type="component" value="Chromosome 9"/>
</dbReference>
<evidence type="ECO:0000256" key="2">
    <source>
        <dbReference type="SAM" id="Phobius"/>
    </source>
</evidence>
<keyword evidence="2" id="KW-0812">Transmembrane</keyword>
<evidence type="ECO:0000313" key="4">
    <source>
        <dbReference type="Proteomes" id="UP001159363"/>
    </source>
</evidence>
<comment type="caution">
    <text evidence="3">The sequence shown here is derived from an EMBL/GenBank/DDBJ whole genome shotgun (WGS) entry which is preliminary data.</text>
</comment>
<accession>A0ABQ9GQ32</accession>
<reference evidence="3 4" key="1">
    <citation type="submission" date="2023-02" db="EMBL/GenBank/DDBJ databases">
        <title>LHISI_Scaffold_Assembly.</title>
        <authorList>
            <person name="Stuart O.P."/>
            <person name="Cleave R."/>
            <person name="Magrath M.J.L."/>
            <person name="Mikheyev A.S."/>
        </authorList>
    </citation>
    <scope>NUCLEOTIDE SEQUENCE [LARGE SCALE GENOMIC DNA]</scope>
    <source>
        <strain evidence="3">Daus_M_001</strain>
        <tissue evidence="3">Leg muscle</tissue>
    </source>
</reference>
<organism evidence="3 4">
    <name type="scientific">Dryococelus australis</name>
    <dbReference type="NCBI Taxonomy" id="614101"/>
    <lineage>
        <taxon>Eukaryota</taxon>
        <taxon>Metazoa</taxon>
        <taxon>Ecdysozoa</taxon>
        <taxon>Arthropoda</taxon>
        <taxon>Hexapoda</taxon>
        <taxon>Insecta</taxon>
        <taxon>Pterygota</taxon>
        <taxon>Neoptera</taxon>
        <taxon>Polyneoptera</taxon>
        <taxon>Phasmatodea</taxon>
        <taxon>Verophasmatodea</taxon>
        <taxon>Anareolatae</taxon>
        <taxon>Phasmatidae</taxon>
        <taxon>Eurycanthinae</taxon>
        <taxon>Dryococelus</taxon>
    </lineage>
</organism>
<name>A0ABQ9GQ32_9NEOP</name>
<evidence type="ECO:0000313" key="3">
    <source>
        <dbReference type="EMBL" id="KAJ8874140.1"/>
    </source>
</evidence>
<keyword evidence="2" id="KW-1133">Transmembrane helix</keyword>
<keyword evidence="2" id="KW-0472">Membrane</keyword>
<sequence length="532" mass="59285">MPTKFDLCSVEDCELIDSFLRRSRGGWAVRLLASHHCEPGSNPSLVGIVADDAAGPRILSGISRFPRPFIPALRQTHLVSPSSALKTSMLEPSKYLYFLAHPSRIRKAIHLIQTLRLFFLTPEQSDLHKSFRRHRGRKLGVAVGVEGNWVVMRAALEKRTVKGVGGRSFDQPIPPHPGSPPNPLFIPISRTAPPPSLYNHSAIASAPGSAREKLRLPVEPRSPLSPSPPYSPCTHTPVPTPVQRFHLKTTTHPRAMPRHLPPPSNVQLRARGTYHPCWSYTNTISKPCLGCSLDLNQYVTNLNDTTAVREVTVAERLARSPPTKPNRAQSPVGSPDFGKWESCRTMSLFRGFSRGSPVSPALSFRRSIFTSITLIGSQDLAVKSRPNLFTHSPLPFWCRNCPKHRTAGRRAQLALLYYALSTVACFGFLSGILVTDASLLFAGACPRFVGVNSYCVLDDFITLRLQQQVYYFPRVKHETTLHTPGRSWGKKRREWGSVARGVTEGKRRQIESPLLRVFIRVLITLAQRCEKL</sequence>
<feature type="transmembrane region" description="Helical" evidence="2">
    <location>
        <begin position="413"/>
        <end position="433"/>
    </location>
</feature>
<gene>
    <name evidence="3" type="ORF">PR048_024982</name>
</gene>
<proteinExistence type="predicted"/>
<keyword evidence="4" id="KW-1185">Reference proteome</keyword>
<dbReference type="EMBL" id="JARBHB010000010">
    <property type="protein sequence ID" value="KAJ8874140.1"/>
    <property type="molecule type" value="Genomic_DNA"/>
</dbReference>
<protein>
    <submittedName>
        <fullName evidence="3">Uncharacterized protein</fullName>
    </submittedName>
</protein>
<evidence type="ECO:0000256" key="1">
    <source>
        <dbReference type="SAM" id="MobiDB-lite"/>
    </source>
</evidence>